<keyword evidence="4" id="KW-1185">Reference proteome</keyword>
<dbReference type="AlphaFoldDB" id="A0A1G6ILV3"/>
<dbReference type="PROSITE" id="PS50995">
    <property type="entry name" value="HTH_MARR_2"/>
    <property type="match status" value="1"/>
</dbReference>
<dbReference type="SMART" id="SM00347">
    <property type="entry name" value="HTH_MARR"/>
    <property type="match status" value="1"/>
</dbReference>
<dbReference type="SUPFAM" id="SSF46785">
    <property type="entry name" value="Winged helix' DNA-binding domain"/>
    <property type="match status" value="1"/>
</dbReference>
<dbReference type="PANTHER" id="PTHR33164:SF102">
    <property type="entry name" value="TRANSCRIPTIONAL REGULATORY PROTEIN"/>
    <property type="match status" value="1"/>
</dbReference>
<dbReference type="InterPro" id="IPR039422">
    <property type="entry name" value="MarR/SlyA-like"/>
</dbReference>
<protein>
    <submittedName>
        <fullName evidence="2">DNA-binding transcriptional regulator, MarR family</fullName>
    </submittedName>
    <submittedName>
        <fullName evidence="3">MarR family transcriptional regulator</fullName>
    </submittedName>
</protein>
<dbReference type="Proteomes" id="UP000297288">
    <property type="component" value="Unassembled WGS sequence"/>
</dbReference>
<keyword evidence="2" id="KW-0238">DNA-binding</keyword>
<dbReference type="Gene3D" id="1.10.10.10">
    <property type="entry name" value="Winged helix-like DNA-binding domain superfamily/Winged helix DNA-binding domain"/>
    <property type="match status" value="1"/>
</dbReference>
<evidence type="ECO:0000313" key="4">
    <source>
        <dbReference type="Proteomes" id="UP000199322"/>
    </source>
</evidence>
<evidence type="ECO:0000313" key="2">
    <source>
        <dbReference type="EMBL" id="SDC07423.1"/>
    </source>
</evidence>
<evidence type="ECO:0000313" key="3">
    <source>
        <dbReference type="EMBL" id="TGG89241.1"/>
    </source>
</evidence>
<dbReference type="Pfam" id="PF01047">
    <property type="entry name" value="MarR"/>
    <property type="match status" value="1"/>
</dbReference>
<dbReference type="InterPro" id="IPR036388">
    <property type="entry name" value="WH-like_DNA-bd_sf"/>
</dbReference>
<name>A0A1G6ILV3_9BACT</name>
<dbReference type="InterPro" id="IPR036390">
    <property type="entry name" value="WH_DNA-bd_sf"/>
</dbReference>
<dbReference type="GO" id="GO:0003700">
    <property type="term" value="F:DNA-binding transcription factor activity"/>
    <property type="evidence" value="ECO:0007669"/>
    <property type="project" value="InterPro"/>
</dbReference>
<dbReference type="Proteomes" id="UP000199322">
    <property type="component" value="Unassembled WGS sequence"/>
</dbReference>
<dbReference type="EMBL" id="FMYV01000001">
    <property type="protein sequence ID" value="SDC07423.1"/>
    <property type="molecule type" value="Genomic_DNA"/>
</dbReference>
<dbReference type="STRING" id="28234.SAMN04488588_0421"/>
<gene>
    <name evidence="3" type="ORF">E4650_03375</name>
    <name evidence="2" type="ORF">SAMN04488588_0421</name>
</gene>
<dbReference type="EMBL" id="SRME01000001">
    <property type="protein sequence ID" value="TGG89241.1"/>
    <property type="molecule type" value="Genomic_DNA"/>
</dbReference>
<feature type="domain" description="HTH marR-type" evidence="1">
    <location>
        <begin position="1"/>
        <end position="142"/>
    </location>
</feature>
<reference evidence="2 4" key="1">
    <citation type="submission" date="2016-10" db="EMBL/GenBank/DDBJ databases">
        <authorList>
            <person name="de Groot N.N."/>
        </authorList>
    </citation>
    <scope>NUCLEOTIDE SEQUENCE [LARGE SCALE GENOMIC DNA]</scope>
    <source>
        <strain evidence="2 4">WG14</strain>
    </source>
</reference>
<organism evidence="2 4">
    <name type="scientific">Geotoga petraea</name>
    <dbReference type="NCBI Taxonomy" id="28234"/>
    <lineage>
        <taxon>Bacteria</taxon>
        <taxon>Thermotogati</taxon>
        <taxon>Thermotogota</taxon>
        <taxon>Thermotogae</taxon>
        <taxon>Petrotogales</taxon>
        <taxon>Petrotogaceae</taxon>
        <taxon>Geotoga</taxon>
    </lineage>
</organism>
<dbReference type="PANTHER" id="PTHR33164">
    <property type="entry name" value="TRANSCRIPTIONAL REGULATOR, MARR FAMILY"/>
    <property type="match status" value="1"/>
</dbReference>
<dbReference type="GO" id="GO:0003677">
    <property type="term" value="F:DNA binding"/>
    <property type="evidence" value="ECO:0007669"/>
    <property type="project" value="UniProtKB-KW"/>
</dbReference>
<evidence type="ECO:0000259" key="1">
    <source>
        <dbReference type="PROSITE" id="PS50995"/>
    </source>
</evidence>
<accession>A0A1G6ILV3</accession>
<dbReference type="InterPro" id="IPR000835">
    <property type="entry name" value="HTH_MarR-typ"/>
</dbReference>
<dbReference type="GO" id="GO:0006950">
    <property type="term" value="P:response to stress"/>
    <property type="evidence" value="ECO:0007669"/>
    <property type="project" value="TreeGrafter"/>
</dbReference>
<evidence type="ECO:0000313" key="5">
    <source>
        <dbReference type="Proteomes" id="UP000297288"/>
    </source>
</evidence>
<dbReference type="RefSeq" id="WP_091402386.1">
    <property type="nucleotide sequence ID" value="NZ_FMYV01000001.1"/>
</dbReference>
<sequence>MKKTSVELEKTLRDICFKIKIEGRKVLKRFDISSAQFDLLQLLYFKGEKKLSDISKKLGVTKSTTTGLIKRLLIQELIEKKQSDEDKRVYNVKISKKGSEIIEEVIDRRVDLIRKITNKMGKDDSFIEKLIELDKTLNEVVEGDEV</sequence>
<dbReference type="OrthoDB" id="9790052at2"/>
<proteinExistence type="predicted"/>
<reference evidence="3 5" key="2">
    <citation type="submission" date="2019-04" db="EMBL/GenBank/DDBJ databases">
        <title>Draft genome sequence data and analysis of a Fermenting Bacterium, Geotoga petraea strain HO-Geo1, isolated from heavy-oil petroleum reservoir in Russia.</title>
        <authorList>
            <person name="Grouzdev D.S."/>
            <person name="Semenova E.M."/>
            <person name="Sokolova D.S."/>
            <person name="Tourova T.P."/>
            <person name="Poltaraus A.B."/>
            <person name="Nazina T.N."/>
        </authorList>
    </citation>
    <scope>NUCLEOTIDE SEQUENCE [LARGE SCALE GENOMIC DNA]</scope>
    <source>
        <strain evidence="3 5">HO-Geo1</strain>
    </source>
</reference>